<dbReference type="RefSeq" id="WP_093112589.1">
    <property type="nucleotide sequence ID" value="NZ_FNGG01000002.1"/>
</dbReference>
<dbReference type="PANTHER" id="PTHR43309:SF3">
    <property type="entry name" value="5-OXOPROLINASE SUBUNIT C"/>
    <property type="match status" value="1"/>
</dbReference>
<dbReference type="AlphaFoldDB" id="A0A1H5LEC2"/>
<feature type="domain" description="Carboxyltransferase" evidence="4">
    <location>
        <begin position="26"/>
        <end position="288"/>
    </location>
</feature>
<dbReference type="InterPro" id="IPR029000">
    <property type="entry name" value="Cyclophilin-like_dom_sf"/>
</dbReference>
<dbReference type="SMART" id="SM00797">
    <property type="entry name" value="AHS2"/>
    <property type="match status" value="1"/>
</dbReference>
<protein>
    <submittedName>
        <fullName evidence="5">Biotin-dependent carboxylase uncharacterized domain-containing protein</fullName>
    </submittedName>
</protein>
<dbReference type="PANTHER" id="PTHR43309">
    <property type="entry name" value="5-OXOPROLINASE SUBUNIT C"/>
    <property type="match status" value="1"/>
</dbReference>
<gene>
    <name evidence="5" type="ORF">SAMN04488034_102253</name>
</gene>
<keyword evidence="1" id="KW-0547">Nucleotide-binding</keyword>
<name>A0A1H5LEC2_9FLAO</name>
<dbReference type="GO" id="GO:0016787">
    <property type="term" value="F:hydrolase activity"/>
    <property type="evidence" value="ECO:0007669"/>
    <property type="project" value="UniProtKB-KW"/>
</dbReference>
<dbReference type="Gene3D" id="2.40.100.10">
    <property type="entry name" value="Cyclophilin-like"/>
    <property type="match status" value="1"/>
</dbReference>
<keyword evidence="2" id="KW-0378">Hydrolase</keyword>
<evidence type="ECO:0000313" key="5">
    <source>
        <dbReference type="EMBL" id="SEE75370.1"/>
    </source>
</evidence>
<dbReference type="InterPro" id="IPR052708">
    <property type="entry name" value="PxpC"/>
</dbReference>
<evidence type="ECO:0000256" key="2">
    <source>
        <dbReference type="ARBA" id="ARBA00022801"/>
    </source>
</evidence>
<dbReference type="GO" id="GO:0005524">
    <property type="term" value="F:ATP binding"/>
    <property type="evidence" value="ECO:0007669"/>
    <property type="project" value="UniProtKB-KW"/>
</dbReference>
<keyword evidence="6" id="KW-1185">Reference proteome</keyword>
<dbReference type="InterPro" id="IPR003778">
    <property type="entry name" value="CT_A_B"/>
</dbReference>
<evidence type="ECO:0000259" key="4">
    <source>
        <dbReference type="SMART" id="SM00797"/>
    </source>
</evidence>
<evidence type="ECO:0000313" key="6">
    <source>
        <dbReference type="Proteomes" id="UP000199448"/>
    </source>
</evidence>
<proteinExistence type="predicted"/>
<evidence type="ECO:0000256" key="1">
    <source>
        <dbReference type="ARBA" id="ARBA00022741"/>
    </source>
</evidence>
<dbReference type="EMBL" id="FNUG01000002">
    <property type="protein sequence ID" value="SEE75370.1"/>
    <property type="molecule type" value="Genomic_DNA"/>
</dbReference>
<reference evidence="5 6" key="1">
    <citation type="submission" date="2016-10" db="EMBL/GenBank/DDBJ databases">
        <authorList>
            <person name="de Groot N.N."/>
        </authorList>
    </citation>
    <scope>NUCLEOTIDE SEQUENCE [LARGE SCALE GENOMIC DNA]</scope>
    <source>
        <strain evidence="5 6">DSM 23553</strain>
    </source>
</reference>
<organism evidence="5 6">
    <name type="scientific">Salinimicrobium catena</name>
    <dbReference type="NCBI Taxonomy" id="390640"/>
    <lineage>
        <taxon>Bacteria</taxon>
        <taxon>Pseudomonadati</taxon>
        <taxon>Bacteroidota</taxon>
        <taxon>Flavobacteriia</taxon>
        <taxon>Flavobacteriales</taxon>
        <taxon>Flavobacteriaceae</taxon>
        <taxon>Salinimicrobium</taxon>
    </lineage>
</organism>
<dbReference type="Pfam" id="PF02626">
    <property type="entry name" value="CT_A_B"/>
    <property type="match status" value="1"/>
</dbReference>
<accession>A0A1H5LEC2</accession>
<keyword evidence="3" id="KW-0067">ATP-binding</keyword>
<sequence>MSAEVEVLHPGLFTSIQDGGRYGFMKYGVPVSGAMDSFSSKMANLLLNNPEDASVMEVTQMGPKVRFSAATAIAITGAVLSPEVNGKPVENNHVIDINPGDVLQFGRRILGCRAYLAVRGGFQTPKVLKSRSFYEGITSVYRLVKGMKLPYDAEASGELVNSYAAIKQGEHLSAVKVEVLPGPEFDRLISSEAEKLKNSEFTLSKYSDRMGFQLSEVFPNNLEAILTSPVLPGTVQLTPSGKLIVLMRDGQTTGGYPRILQLTERGINIIAQRIPGEKFQFGIKNEVLS</sequence>
<dbReference type="OrthoDB" id="9782422at2"/>
<dbReference type="STRING" id="390640.SAMN04488034_102253"/>
<evidence type="ECO:0000256" key="3">
    <source>
        <dbReference type="ARBA" id="ARBA00022840"/>
    </source>
</evidence>
<dbReference type="Proteomes" id="UP000199448">
    <property type="component" value="Unassembled WGS sequence"/>
</dbReference>